<evidence type="ECO:0000313" key="4">
    <source>
        <dbReference type="Proteomes" id="UP000182471"/>
    </source>
</evidence>
<evidence type="ECO:0000313" key="3">
    <source>
        <dbReference type="EMBL" id="SER43999.1"/>
    </source>
</evidence>
<dbReference type="Proteomes" id="UP000182471">
    <property type="component" value="Unassembled WGS sequence"/>
</dbReference>
<dbReference type="Gene3D" id="3.30.70.270">
    <property type="match status" value="1"/>
</dbReference>
<feature type="transmembrane region" description="Helical" evidence="1">
    <location>
        <begin position="38"/>
        <end position="58"/>
    </location>
</feature>
<keyword evidence="1" id="KW-1133">Transmembrane helix</keyword>
<protein>
    <submittedName>
        <fullName evidence="3">GGDEF domain-containing protein, diguanylate cyclase (C-di-GMP synthetase) or its enzymatically inactive variants</fullName>
    </submittedName>
</protein>
<feature type="transmembrane region" description="Helical" evidence="1">
    <location>
        <begin position="112"/>
        <end position="136"/>
    </location>
</feature>
<gene>
    <name evidence="3" type="ORF">SAMN02910429_00121</name>
</gene>
<reference evidence="4" key="1">
    <citation type="submission" date="2016-10" db="EMBL/GenBank/DDBJ databases">
        <authorList>
            <person name="Varghese N."/>
            <person name="Submissions S."/>
        </authorList>
    </citation>
    <scope>NUCLEOTIDE SEQUENCE [LARGE SCALE GENOMIC DNA]</scope>
    <source>
        <strain evidence="4">S1b</strain>
    </source>
</reference>
<dbReference type="SUPFAM" id="SSF55073">
    <property type="entry name" value="Nucleotide cyclase"/>
    <property type="match status" value="1"/>
</dbReference>
<evidence type="ECO:0000259" key="2">
    <source>
        <dbReference type="Pfam" id="PF00990"/>
    </source>
</evidence>
<dbReference type="EMBL" id="FOGW01000004">
    <property type="protein sequence ID" value="SER43999.1"/>
    <property type="molecule type" value="Genomic_DNA"/>
</dbReference>
<feature type="transmembrane region" description="Helical" evidence="1">
    <location>
        <begin position="148"/>
        <end position="170"/>
    </location>
</feature>
<dbReference type="InterPro" id="IPR043128">
    <property type="entry name" value="Rev_trsase/Diguanyl_cyclase"/>
</dbReference>
<sequence length="405" mass="47560">MMYLALYIEISVLCIVLLIIVALQSSVRLNDSGYKRSYINAVVCTMSYVSVDCVSRIIHYGNGQLNMDLLYVFKSMYFISETVMGYLWFVYFEFVLDKGEEYTKNKEMMDAVALFFIFVNFFICVINSQTGFIYYYDKNMEYHIGNCYVLQIVFAYLYLITGSFQAFCMLIFTEKNIERTKYGTLALFPYIPIIFSIIQMRFNWMPLISVSVTVTSLLIFFATQEDLISKDAVTSLNNNREFLRRMYAEVEKLKDDNFVVIYLLVFEINKLDLRDREQRSRETGKKLKAFAKILEDVSVDANRKAIVGRIKGNEFALFMKIYHKESEKEKQKNEERTIIRELKIDLNNAIARYNAKEEVDYNLDVNIGFARYKIEKNGVNNAFLEAEGKMYKDRISKEQIKRVVN</sequence>
<keyword evidence="1" id="KW-0472">Membrane</keyword>
<dbReference type="AlphaFoldDB" id="A0A1H9P883"/>
<dbReference type="InterPro" id="IPR029787">
    <property type="entry name" value="Nucleotide_cyclase"/>
</dbReference>
<feature type="transmembrane region" description="Helical" evidence="1">
    <location>
        <begin position="204"/>
        <end position="222"/>
    </location>
</feature>
<feature type="transmembrane region" description="Helical" evidence="1">
    <location>
        <begin position="182"/>
        <end position="198"/>
    </location>
</feature>
<keyword evidence="1" id="KW-0812">Transmembrane</keyword>
<dbReference type="Pfam" id="PF00990">
    <property type="entry name" value="GGDEF"/>
    <property type="match status" value="1"/>
</dbReference>
<feature type="transmembrane region" description="Helical" evidence="1">
    <location>
        <begin position="70"/>
        <end position="91"/>
    </location>
</feature>
<evidence type="ECO:0000256" key="1">
    <source>
        <dbReference type="SAM" id="Phobius"/>
    </source>
</evidence>
<feature type="transmembrane region" description="Helical" evidence="1">
    <location>
        <begin position="6"/>
        <end position="26"/>
    </location>
</feature>
<organism evidence="3 4">
    <name type="scientific">Lachnobacterium bovis</name>
    <dbReference type="NCBI Taxonomy" id="140626"/>
    <lineage>
        <taxon>Bacteria</taxon>
        <taxon>Bacillati</taxon>
        <taxon>Bacillota</taxon>
        <taxon>Clostridia</taxon>
        <taxon>Lachnospirales</taxon>
        <taxon>Lachnospiraceae</taxon>
        <taxon>Lachnobacterium</taxon>
    </lineage>
</organism>
<accession>A0A1H9P883</accession>
<dbReference type="InterPro" id="IPR000160">
    <property type="entry name" value="GGDEF_dom"/>
</dbReference>
<name>A0A1H9P883_9FIRM</name>
<keyword evidence="4" id="KW-1185">Reference proteome</keyword>
<proteinExistence type="predicted"/>
<feature type="domain" description="GGDEF" evidence="2">
    <location>
        <begin position="231"/>
        <end position="393"/>
    </location>
</feature>